<evidence type="ECO:0000313" key="4">
    <source>
        <dbReference type="Proteomes" id="UP001056268"/>
    </source>
</evidence>
<keyword evidence="1" id="KW-0614">Plasmid</keyword>
<reference evidence="1 3" key="1">
    <citation type="journal article" date="2016" name="Genome Announc.">
        <title>Genome Sequence of the Tick-Borne Pathogen Rickettsia raoultii.</title>
        <authorList>
            <person name="El Karkouri K."/>
            <person name="Mediannikov O."/>
            <person name="Robert C."/>
            <person name="Raoult D."/>
            <person name="Fournier P.E."/>
        </authorList>
    </citation>
    <scope>NUCLEOTIDE SEQUENCE [LARGE SCALE GENOMIC DNA]</scope>
    <source>
        <strain evidence="1 3">Khabarovsk</strain>
        <plasmid evidence="1">pRra2</plasmid>
        <plasmid evidence="3">prra2</plasmid>
    </source>
</reference>
<dbReference type="EMBL" id="CP010971">
    <property type="protein sequence ID" value="AJQ52467.1"/>
    <property type="molecule type" value="Genomic_DNA"/>
</dbReference>
<dbReference type="EMBL" id="CP098324">
    <property type="protein sequence ID" value="URW77544.1"/>
    <property type="molecule type" value="Genomic_DNA"/>
</dbReference>
<protein>
    <submittedName>
        <fullName evidence="1">Transposase</fullName>
    </submittedName>
</protein>
<sequence length="71" mass="8062">MLTSQLRRKEKILIKFKHPNSAQCTLSLMGKVRNIFAINVGRYTKTAPERRIAFASAKSIWDEATKKLLAA</sequence>
<dbReference type="Proteomes" id="UP000077462">
    <property type="component" value="Plasmid pRra2"/>
</dbReference>
<organism evidence="1 3">
    <name type="scientific">Rickettsia conorii subsp. raoultii</name>
    <dbReference type="NCBI Taxonomy" id="369822"/>
    <lineage>
        <taxon>Bacteria</taxon>
        <taxon>Pseudomonadati</taxon>
        <taxon>Pseudomonadota</taxon>
        <taxon>Alphaproteobacteria</taxon>
        <taxon>Rickettsiales</taxon>
        <taxon>Rickettsiaceae</taxon>
        <taxon>Rickettsieae</taxon>
        <taxon>Rickettsia</taxon>
        <taxon>spotted fever group</taxon>
    </lineage>
</organism>
<accession>A0A9N7BBL6</accession>
<reference evidence="2" key="2">
    <citation type="submission" date="2022-05" db="EMBL/GenBank/DDBJ databases">
        <title>Tracking Rickettsia raoultii infection dynamics in vivo by bioorthogonal metabolic labeling.</title>
        <authorList>
            <person name="Zhu D.-Y."/>
            <person name="Jia N."/>
            <person name="Li C."/>
            <person name="Zhang M.-Z."/>
            <person name="Liu H.-B."/>
            <person name="Cao W.-C."/>
        </authorList>
    </citation>
    <scope>NUCLEOTIDE SEQUENCE</scope>
    <source>
        <strain evidence="2">BIME</strain>
    </source>
</reference>
<geneLocation type="plasmid" evidence="1">
    <name>pRra2</name>
</geneLocation>
<name>A0A9N7BBL6_RICCR</name>
<dbReference type="Proteomes" id="UP001056268">
    <property type="component" value="Chromosome"/>
</dbReference>
<dbReference type="AlphaFoldDB" id="A0A9N7BBL6"/>
<geneLocation type="plasmid" evidence="3">
    <name>prra2</name>
</geneLocation>
<evidence type="ECO:0000313" key="3">
    <source>
        <dbReference type="Proteomes" id="UP000077462"/>
    </source>
</evidence>
<proteinExistence type="predicted"/>
<keyword evidence="4" id="KW-1185">Reference proteome</keyword>
<dbReference type="RefSeq" id="WP_010424169.1">
    <property type="nucleotide sequence ID" value="NZ_CP010971.1"/>
</dbReference>
<gene>
    <name evidence="2" type="ORF">NBT09_06025</name>
    <name evidence="1" type="ORF">UQ52_07495</name>
</gene>
<evidence type="ECO:0000313" key="1">
    <source>
        <dbReference type="EMBL" id="AJQ52467.1"/>
    </source>
</evidence>
<evidence type="ECO:0000313" key="2">
    <source>
        <dbReference type="EMBL" id="URW77544.1"/>
    </source>
</evidence>